<feature type="domain" description="Pyrrolo-quinoline quinone repeat" evidence="2">
    <location>
        <begin position="416"/>
        <end position="529"/>
    </location>
</feature>
<feature type="compositionally biased region" description="Acidic residues" evidence="1">
    <location>
        <begin position="7"/>
        <end position="20"/>
    </location>
</feature>
<dbReference type="InterPro" id="IPR011047">
    <property type="entry name" value="Quinoprotein_ADH-like_sf"/>
</dbReference>
<proteinExistence type="predicted"/>
<gene>
    <name evidence="3" type="ORF">ACH47X_09210</name>
</gene>
<sequence length="560" mass="58579">MARHEDDDAFVFDLVEDEGDRDAPPAPALAELQDRAGPGAAPDPEGPPAAYPADAARSSVGLRRALAAGAVLATVLGTGVAVDAMHDAARAEEIRDVRGGVVDVSAPLDEVWEWSGVVGSRRAFVEGEGNQVAALGPLLAFESAGGLLALRAASGEEAWTVPLGADPDCGPTGYLGWSDVETKILVCLQGSGAAREVFTVGPDGVPSDPRVLGAEDEQRYGYARPGPDGTVLRARRVGPEPTAPEGAQCPDEGECSGTVTAGRDLLVRAEDAATGEERWRATVPFRPMAAEGCRAGPALPWDRTDDIVRTGERLDAEGFGARIEPALVQLWGCGFRVGVTTDGAVLPMAGVPGFGWVFGLDTGGYVAQTVAQRSDGTMDSTLFTADGDVIAQVAGSLNRPRTTDAPATATLLSTDPPGGRLRSYTPDGAQRWDVAVRDGSAQYLAQVDDTVVTTTWTGDVRGMDLATGAVRWTWRTASGLYDWPYESGYVSQAFTDGQSLLMLLESGSGDTELVSLDIASGELVWDGTSSHVLTERLDTMLLAVDGNLLEVSQVGVRRLG</sequence>
<protein>
    <recommendedName>
        <fullName evidence="2">Pyrrolo-quinoline quinone repeat domain-containing protein</fullName>
    </recommendedName>
</protein>
<comment type="caution">
    <text evidence="3">The sequence shown here is derived from an EMBL/GenBank/DDBJ whole genome shotgun (WGS) entry which is preliminary data.</text>
</comment>
<dbReference type="SUPFAM" id="SSF50998">
    <property type="entry name" value="Quinoprotein alcohol dehydrogenase-like"/>
    <property type="match status" value="1"/>
</dbReference>
<evidence type="ECO:0000259" key="2">
    <source>
        <dbReference type="Pfam" id="PF13360"/>
    </source>
</evidence>
<reference evidence="3 4" key="1">
    <citation type="submission" date="2024-10" db="EMBL/GenBank/DDBJ databases">
        <title>The Natural Products Discovery Center: Release of the First 8490 Sequenced Strains for Exploring Actinobacteria Biosynthetic Diversity.</title>
        <authorList>
            <person name="Kalkreuter E."/>
            <person name="Kautsar S.A."/>
            <person name="Yang D."/>
            <person name="Bader C.D."/>
            <person name="Teijaro C.N."/>
            <person name="Fluegel L."/>
            <person name="Davis C.M."/>
            <person name="Simpson J.R."/>
            <person name="Lauterbach L."/>
            <person name="Steele A.D."/>
            <person name="Gui C."/>
            <person name="Meng S."/>
            <person name="Li G."/>
            <person name="Viehrig K."/>
            <person name="Ye F."/>
            <person name="Su P."/>
            <person name="Kiefer A.F."/>
            <person name="Nichols A."/>
            <person name="Cepeda A.J."/>
            <person name="Yan W."/>
            <person name="Fan B."/>
            <person name="Jiang Y."/>
            <person name="Adhikari A."/>
            <person name="Zheng C.-J."/>
            <person name="Schuster L."/>
            <person name="Cowan T.M."/>
            <person name="Smanski M.J."/>
            <person name="Chevrette M.G."/>
            <person name="De Carvalho L.P.S."/>
            <person name="Shen B."/>
        </authorList>
    </citation>
    <scope>NUCLEOTIDE SEQUENCE [LARGE SCALE GENOMIC DNA]</scope>
    <source>
        <strain evidence="3 4">NPDC019481</strain>
    </source>
</reference>
<accession>A0ABW7XHT4</accession>
<evidence type="ECO:0000313" key="3">
    <source>
        <dbReference type="EMBL" id="MFI2487075.1"/>
    </source>
</evidence>
<dbReference type="Pfam" id="PF13360">
    <property type="entry name" value="PQQ_2"/>
    <property type="match status" value="1"/>
</dbReference>
<dbReference type="Proteomes" id="UP001611580">
    <property type="component" value="Unassembled WGS sequence"/>
</dbReference>
<evidence type="ECO:0000313" key="4">
    <source>
        <dbReference type="Proteomes" id="UP001611580"/>
    </source>
</evidence>
<name>A0ABW7XHT4_9MICO</name>
<feature type="region of interest" description="Disordered" evidence="1">
    <location>
        <begin position="1"/>
        <end position="54"/>
    </location>
</feature>
<dbReference type="Gene3D" id="2.130.10.10">
    <property type="entry name" value="YVTN repeat-like/Quinoprotein amine dehydrogenase"/>
    <property type="match status" value="1"/>
</dbReference>
<evidence type="ECO:0000256" key="1">
    <source>
        <dbReference type="SAM" id="MobiDB-lite"/>
    </source>
</evidence>
<dbReference type="RefSeq" id="WP_397403506.1">
    <property type="nucleotide sequence ID" value="NZ_JBIRYI010000005.1"/>
</dbReference>
<organism evidence="3 4">
    <name type="scientific">Promicromonospora kroppenstedtii</name>
    <dbReference type="NCBI Taxonomy" id="440482"/>
    <lineage>
        <taxon>Bacteria</taxon>
        <taxon>Bacillati</taxon>
        <taxon>Actinomycetota</taxon>
        <taxon>Actinomycetes</taxon>
        <taxon>Micrococcales</taxon>
        <taxon>Promicromonosporaceae</taxon>
        <taxon>Promicromonospora</taxon>
    </lineage>
</organism>
<dbReference type="InterPro" id="IPR002372">
    <property type="entry name" value="PQQ_rpt_dom"/>
</dbReference>
<dbReference type="EMBL" id="JBIRYI010000005">
    <property type="protein sequence ID" value="MFI2487075.1"/>
    <property type="molecule type" value="Genomic_DNA"/>
</dbReference>
<keyword evidence="4" id="KW-1185">Reference proteome</keyword>
<dbReference type="InterPro" id="IPR015943">
    <property type="entry name" value="WD40/YVTN_repeat-like_dom_sf"/>
</dbReference>